<feature type="domain" description="Heterokaryon incompatibility" evidence="2">
    <location>
        <begin position="456"/>
        <end position="549"/>
    </location>
</feature>
<dbReference type="EMBL" id="DF977511">
    <property type="protein sequence ID" value="GAP92092.1"/>
    <property type="molecule type" value="Genomic_DNA"/>
</dbReference>
<keyword evidence="4" id="KW-1185">Reference proteome</keyword>
<evidence type="ECO:0000259" key="2">
    <source>
        <dbReference type="Pfam" id="PF06985"/>
    </source>
</evidence>
<feature type="region of interest" description="Disordered" evidence="1">
    <location>
        <begin position="1"/>
        <end position="224"/>
    </location>
</feature>
<dbReference type="PANTHER" id="PTHR33112">
    <property type="entry name" value="DOMAIN PROTEIN, PUTATIVE-RELATED"/>
    <property type="match status" value="1"/>
</dbReference>
<dbReference type="Proteomes" id="UP000054516">
    <property type="component" value="Unassembled WGS sequence"/>
</dbReference>
<organism evidence="3">
    <name type="scientific">Rosellinia necatrix</name>
    <name type="common">White root-rot fungus</name>
    <dbReference type="NCBI Taxonomy" id="77044"/>
    <lineage>
        <taxon>Eukaryota</taxon>
        <taxon>Fungi</taxon>
        <taxon>Dikarya</taxon>
        <taxon>Ascomycota</taxon>
        <taxon>Pezizomycotina</taxon>
        <taxon>Sordariomycetes</taxon>
        <taxon>Xylariomycetidae</taxon>
        <taxon>Xylariales</taxon>
        <taxon>Xylariaceae</taxon>
        <taxon>Rosellinia</taxon>
    </lineage>
</organism>
<dbReference type="InterPro" id="IPR010730">
    <property type="entry name" value="HET"/>
</dbReference>
<dbReference type="AlphaFoldDB" id="A0A1W2TU48"/>
<feature type="compositionally biased region" description="Polar residues" evidence="1">
    <location>
        <begin position="103"/>
        <end position="119"/>
    </location>
</feature>
<evidence type="ECO:0000313" key="3">
    <source>
        <dbReference type="EMBL" id="GAP92092.1"/>
    </source>
</evidence>
<feature type="region of interest" description="Disordered" evidence="1">
    <location>
        <begin position="536"/>
        <end position="562"/>
    </location>
</feature>
<feature type="region of interest" description="Disordered" evidence="1">
    <location>
        <begin position="672"/>
        <end position="712"/>
    </location>
</feature>
<dbReference type="Pfam" id="PF06985">
    <property type="entry name" value="HET"/>
    <property type="match status" value="1"/>
</dbReference>
<reference evidence="3" key="1">
    <citation type="submission" date="2016-03" db="EMBL/GenBank/DDBJ databases">
        <title>Draft genome sequence of Rosellinia necatrix.</title>
        <authorList>
            <person name="Kanematsu S."/>
        </authorList>
    </citation>
    <scope>NUCLEOTIDE SEQUENCE [LARGE SCALE GENOMIC DNA]</scope>
    <source>
        <strain evidence="3">W97</strain>
    </source>
</reference>
<feature type="compositionally biased region" description="Gly residues" evidence="1">
    <location>
        <begin position="1"/>
        <end position="14"/>
    </location>
</feature>
<dbReference type="STRING" id="77044.A0A1W2TU48"/>
<evidence type="ECO:0000256" key="1">
    <source>
        <dbReference type="SAM" id="MobiDB-lite"/>
    </source>
</evidence>
<accession>A0A1W2TU48</accession>
<dbReference type="PANTHER" id="PTHR33112:SF1">
    <property type="entry name" value="HETEROKARYON INCOMPATIBILITY DOMAIN-CONTAINING PROTEIN"/>
    <property type="match status" value="1"/>
</dbReference>
<feature type="compositionally biased region" description="Low complexity" evidence="1">
    <location>
        <begin position="206"/>
        <end position="217"/>
    </location>
</feature>
<feature type="compositionally biased region" description="Polar residues" evidence="1">
    <location>
        <begin position="28"/>
        <end position="39"/>
    </location>
</feature>
<protein>
    <submittedName>
        <fullName evidence="3">Putative HET domain-containing protein</fullName>
    </submittedName>
</protein>
<evidence type="ECO:0000313" key="4">
    <source>
        <dbReference type="Proteomes" id="UP000054516"/>
    </source>
</evidence>
<feature type="compositionally biased region" description="Acidic residues" evidence="1">
    <location>
        <begin position="960"/>
        <end position="972"/>
    </location>
</feature>
<name>A0A1W2TU48_ROSNE</name>
<feature type="region of interest" description="Disordered" evidence="1">
    <location>
        <begin position="809"/>
        <end position="835"/>
    </location>
</feature>
<sequence length="1161" mass="128217">MSFGGSGSGSGGGFNFSSSSQGFDFSSNKQGSSSQNFNHSSDEQSSKKNPFDFRSSDNQTFNFSSNSQGSEKNPFDFRSPNNQTFNFSSAGQGPEKNPFDFRSPNNQTFNFSSNGQGSDKNPFDFGSTNDRTFNFSSAGQGSDKNPFDFRSPNNPGFDFNNLSRQGANNDSPNPDGSNSRASGLGSGTSDSNFASGGAPLGGPSRAPASTSTSASAPAPAPAPPPAELCPECAALDLETAFARAHALYEGARRGRNVREILSCRSRTGPTYLRDFYFVASLGARLAEDRAWCRLCSFFRQHADDPGKGTYKVLAICSSESHLFEPPRKTARGKWVKRPWVDMEYNVFLAVVPEVADIPRTGVPLRWLELDLPRKGAIYRLTEYVDDEDERRLVLPRKLEPKVNRFILHYWEHTCSDIHGTRCKPKKSPGASLRGFRAIDCSKRPPIVRDIPWSEKYVALSYVWGSGSEQWPQTVKDAVVVTRIMGYNYLWVDRLCIDQSNPDEQMFLISKMDAIYEGAELTIVNAAGDARAGLPGIWQTPRTPQPSVELNLPKGKSTAGTGDEEDEYLELLNVPRAEYEQETAGHTGWLDTYRFGLNNTMAVDMDEMLQLAEGGNKWGLPRDHLDFFEDSAQHFGTPLDEFMAKQEELARRMGIPLTGLVPHFQREAARRAGFPVPDGQPLPPLQRPSQQQQIAGRPSAVEAPLPPGKVPGKTVLVSTMRDPRAAIRASRWYTRGWTYQEGVLARRCLVFTPEQVYWECRGMAAEESLDLPLTALHDRHVGGDGAECWAFGDYMLSGVLRGGAEHRTPELRYGFPDDDNGGGGGGSGEGKNDEGEDNVAAQVKALDAHVRAFTSRRLTNSADSWNAFLGVAARYTGNARGLSLVLGIPYWAGAFADGAPALQHSFAMSVSVWFHVGRPSEPGSRLYVADCARRAQFPSWSWIGWEGTADLNDDNTVSTGDDADGDDDDDFDDEVGGEDSHVNFFMAKTSSSWATSINFIWAAEMLLHSEDGSASTVLQGDMPLHGFVDPTKKWLLTIRKPLVLRHLYLMHTRDSSDWRRLMGKLVELHLSVMLTEEELTAGHKSGDFVSVLVFASTVPFVWDGRARFLILRKARNTTSDRWERIGRLILLMEEHVMDGYNNSQDMVNNLPVRSFGSDITLD</sequence>
<proteinExistence type="predicted"/>
<feature type="compositionally biased region" description="Basic and acidic residues" evidence="1">
    <location>
        <begin position="40"/>
        <end position="55"/>
    </location>
</feature>
<feature type="region of interest" description="Disordered" evidence="1">
    <location>
        <begin position="952"/>
        <end position="972"/>
    </location>
</feature>
<feature type="compositionally biased region" description="Low complexity" evidence="1">
    <location>
        <begin position="168"/>
        <end position="179"/>
    </location>
</feature>
<dbReference type="OrthoDB" id="4685286at2759"/>
<feature type="compositionally biased region" description="Polar residues" evidence="1">
    <location>
        <begin position="79"/>
        <end position="91"/>
    </location>
</feature>
<gene>
    <name evidence="3" type="ORF">SAMD00023353_6600380</name>
</gene>
<feature type="compositionally biased region" description="Low complexity" evidence="1">
    <location>
        <begin position="15"/>
        <end position="27"/>
    </location>
</feature>
<feature type="compositionally biased region" description="Polar residues" evidence="1">
    <location>
        <begin position="56"/>
        <end position="71"/>
    </location>
</feature>
<feature type="compositionally biased region" description="Polar residues" evidence="1">
    <location>
        <begin position="126"/>
        <end position="143"/>
    </location>
</feature>
<dbReference type="OMA" id="NPFDFRS"/>